<evidence type="ECO:0000256" key="1">
    <source>
        <dbReference type="SAM" id="MobiDB-lite"/>
    </source>
</evidence>
<reference evidence="2 3" key="2">
    <citation type="submission" date="2018-08" db="EMBL/GenBank/DDBJ databases">
        <authorList>
            <person name="Laetsch R D."/>
            <person name="Stevens L."/>
            <person name="Kumar S."/>
            <person name="Blaxter L. M."/>
        </authorList>
    </citation>
    <scope>NUCLEOTIDE SEQUENCE [LARGE SCALE GENOMIC DNA]</scope>
</reference>
<proteinExistence type="predicted"/>
<evidence type="ECO:0000313" key="4">
    <source>
        <dbReference type="WBParaSite" id="nOo.2.0.1.t08865-RA"/>
    </source>
</evidence>
<protein>
    <submittedName>
        <fullName evidence="4">Protein kinase domain-containing protein</fullName>
    </submittedName>
</protein>
<evidence type="ECO:0000313" key="3">
    <source>
        <dbReference type="Proteomes" id="UP000271087"/>
    </source>
</evidence>
<dbReference type="WBParaSite" id="nOo.2.0.1.t08865-RA">
    <property type="protein sequence ID" value="nOo.2.0.1.t08865-RA"/>
    <property type="gene ID" value="nOo.2.0.1.g08865"/>
</dbReference>
<name>A0A182EL76_ONCOC</name>
<dbReference type="STRING" id="42157.A0A182EL76"/>
<keyword evidence="3" id="KW-1185">Reference proteome</keyword>
<dbReference type="Proteomes" id="UP000271087">
    <property type="component" value="Unassembled WGS sequence"/>
</dbReference>
<accession>A0A182EL76</accession>
<organism evidence="4">
    <name type="scientific">Onchocerca ochengi</name>
    <name type="common">Filarial nematode worm</name>
    <dbReference type="NCBI Taxonomy" id="42157"/>
    <lineage>
        <taxon>Eukaryota</taxon>
        <taxon>Metazoa</taxon>
        <taxon>Ecdysozoa</taxon>
        <taxon>Nematoda</taxon>
        <taxon>Chromadorea</taxon>
        <taxon>Rhabditida</taxon>
        <taxon>Spirurina</taxon>
        <taxon>Spiruromorpha</taxon>
        <taxon>Filarioidea</taxon>
        <taxon>Onchocercidae</taxon>
        <taxon>Onchocerca</taxon>
    </lineage>
</organism>
<sequence>MSGRPDRSRLSLPLKNINARYDTEGANITSRPAQQKLIKSLSNPADYYVPTPANIRFPPSSSNSVKESRSCPPLSRAQSLSNSFSIRDTISNGTAKFFGVPSSENCQSSTGTPIDPKWSCRRLRFICKHYGNPKDIMMRELKQQNIPSVLDDLVDISSPSKSITPQSEVRETVFISSTVGTAETFSRSKSVESRGSRLTQQHLERRDSVMKIAYDRISAMIQRRTLRPKKACATVKRGRSVSGSFAPFSNQQTGNIAHIRIGPSAVDTFAANDMPTVVEIDFENHKMNRNKPKKQNEEEVEVSSFKKSRLTIHLPSEDASVVPVVKSEIQMQIPPEHEDGSAVLSSIDSIQDEVFFDYTSPTVSSSVSDTERGERMNPLHICRYQGLHRAGFPFLTKYKKPCSEDVPSKDGMGNLREEVGKMDGSPALKMQPACSKEQVRHRVRNLKQKGFDNSMEISIDFDHEKSTPFASLCNALSSPRVSLFYR</sequence>
<feature type="region of interest" description="Disordered" evidence="1">
    <location>
        <begin position="52"/>
        <end position="77"/>
    </location>
</feature>
<dbReference type="OrthoDB" id="5866563at2759"/>
<reference evidence="4" key="1">
    <citation type="submission" date="2016-06" db="UniProtKB">
        <authorList>
            <consortium name="WormBaseParasite"/>
        </authorList>
    </citation>
    <scope>IDENTIFICATION</scope>
</reference>
<evidence type="ECO:0000313" key="2">
    <source>
        <dbReference type="EMBL" id="VDM91853.1"/>
    </source>
</evidence>
<dbReference type="EMBL" id="UYRW01003944">
    <property type="protein sequence ID" value="VDM91853.1"/>
    <property type="molecule type" value="Genomic_DNA"/>
</dbReference>
<dbReference type="AlphaFoldDB" id="A0A182EL76"/>
<gene>
    <name evidence="2" type="ORF">NOO_LOCUS8865</name>
</gene>